<organism evidence="1 2">
    <name type="scientific">Enterobacter sichuanensis</name>
    <dbReference type="NCBI Taxonomy" id="2071710"/>
    <lineage>
        <taxon>Bacteria</taxon>
        <taxon>Pseudomonadati</taxon>
        <taxon>Pseudomonadota</taxon>
        <taxon>Gammaproteobacteria</taxon>
        <taxon>Enterobacterales</taxon>
        <taxon>Enterobacteriaceae</taxon>
        <taxon>Enterobacter</taxon>
        <taxon>Enterobacter cloacae complex</taxon>
    </lineage>
</organism>
<reference evidence="1 2" key="1">
    <citation type="submission" date="2015-03" db="EMBL/GenBank/DDBJ databases">
        <authorList>
            <person name="McCorrison J."/>
            <person name="Sanka R."/>
            <person name="Adams M."/>
            <person name="Brinkac L."/>
            <person name="Nierman W."/>
            <person name="Sutton G."/>
            <person name="Nelson K."/>
            <person name="Kiedrowski L."/>
            <person name="Guerrero D."/>
            <person name="Bonomo R."/>
        </authorList>
    </citation>
    <scope>NUCLEOTIDE SEQUENCE [LARGE SCALE GENOMIC DNA]</scope>
    <source>
        <strain evidence="1 2">35699</strain>
    </source>
</reference>
<proteinExistence type="predicted"/>
<comment type="caution">
    <text evidence="1">The sequence shown here is derived from an EMBL/GenBank/DDBJ whole genome shotgun (WGS) entry which is preliminary data.</text>
</comment>
<sequence length="122" mass="13939">MEGLTKARTTLYQLSALALRTGNSRFIRLINLLCMFTFRITATSNKHAETPLTERKFAAAERAKLTLQNFNDMSIRLAFQRTNIITFRIVGTTEKRAVFPGPNNKFSPALWAGLIFMHREQC</sequence>
<dbReference type="AlphaFoldDB" id="A0A0F0ZY19"/>
<dbReference type="EMBL" id="JZYX01000085">
    <property type="protein sequence ID" value="KJN14826.1"/>
    <property type="molecule type" value="Genomic_DNA"/>
</dbReference>
<evidence type="ECO:0000313" key="2">
    <source>
        <dbReference type="Proteomes" id="UP000033352"/>
    </source>
</evidence>
<gene>
    <name evidence="1" type="ORF">SS37_24435</name>
</gene>
<dbReference type="Proteomes" id="UP000033352">
    <property type="component" value="Unassembled WGS sequence"/>
</dbReference>
<dbReference type="AntiFam" id="ANF00200">
    <property type="entry name" value="Shadow ORF (opposite yrdD)"/>
</dbReference>
<name>A0A0F0ZY19_9ENTR</name>
<evidence type="ECO:0000313" key="1">
    <source>
        <dbReference type="EMBL" id="KJN14826.1"/>
    </source>
</evidence>
<accession>A0A0F0ZY19</accession>
<protein>
    <submittedName>
        <fullName evidence="1">Uncharacterized protein</fullName>
    </submittedName>
</protein>